<reference evidence="1" key="1">
    <citation type="submission" date="2014-12" db="EMBL/GenBank/DDBJ databases">
        <title>Insight into the proteome of Arion vulgaris.</title>
        <authorList>
            <person name="Aradska J."/>
            <person name="Bulat T."/>
            <person name="Smidak R."/>
            <person name="Sarate P."/>
            <person name="Gangsoo J."/>
            <person name="Sialana F."/>
            <person name="Bilban M."/>
            <person name="Lubec G."/>
        </authorList>
    </citation>
    <scope>NUCLEOTIDE SEQUENCE</scope>
    <source>
        <tissue evidence="1">Skin</tissue>
    </source>
</reference>
<proteinExistence type="predicted"/>
<organism evidence="1">
    <name type="scientific">Arion vulgaris</name>
    <dbReference type="NCBI Taxonomy" id="1028688"/>
    <lineage>
        <taxon>Eukaryota</taxon>
        <taxon>Metazoa</taxon>
        <taxon>Spiralia</taxon>
        <taxon>Lophotrochozoa</taxon>
        <taxon>Mollusca</taxon>
        <taxon>Gastropoda</taxon>
        <taxon>Heterobranchia</taxon>
        <taxon>Euthyneura</taxon>
        <taxon>Panpulmonata</taxon>
        <taxon>Eupulmonata</taxon>
        <taxon>Stylommatophora</taxon>
        <taxon>Helicina</taxon>
        <taxon>Arionoidea</taxon>
        <taxon>Arionidae</taxon>
        <taxon>Arion</taxon>
    </lineage>
</organism>
<sequence length="60" mass="6867">MKENLTSRRNIVKVTYGDSDLVISNKLLQKLSLYEVTLESDNNLSMPNKLLKKLSLQEVT</sequence>
<dbReference type="AlphaFoldDB" id="A0A0B6Z9U2"/>
<gene>
    <name evidence="1" type="primary">ORF54071</name>
</gene>
<evidence type="ECO:0000313" key="1">
    <source>
        <dbReference type="EMBL" id="CEK65147.1"/>
    </source>
</evidence>
<name>A0A0B6Z9U2_9EUPU</name>
<dbReference type="EMBL" id="HACG01018282">
    <property type="protein sequence ID" value="CEK65147.1"/>
    <property type="molecule type" value="Transcribed_RNA"/>
</dbReference>
<protein>
    <submittedName>
        <fullName evidence="1">Uncharacterized protein</fullName>
    </submittedName>
</protein>
<accession>A0A0B6Z9U2</accession>